<accession>A0A3M7PFC9</accession>
<keyword evidence="1" id="KW-0175">Coiled coil</keyword>
<name>A0A3M7PFC9_BRAPC</name>
<evidence type="ECO:0000313" key="2">
    <source>
        <dbReference type="EMBL" id="RMZ97836.1"/>
    </source>
</evidence>
<organism evidence="2 3">
    <name type="scientific">Brachionus plicatilis</name>
    <name type="common">Marine rotifer</name>
    <name type="synonym">Brachionus muelleri</name>
    <dbReference type="NCBI Taxonomy" id="10195"/>
    <lineage>
        <taxon>Eukaryota</taxon>
        <taxon>Metazoa</taxon>
        <taxon>Spiralia</taxon>
        <taxon>Gnathifera</taxon>
        <taxon>Rotifera</taxon>
        <taxon>Eurotatoria</taxon>
        <taxon>Monogononta</taxon>
        <taxon>Pseudotrocha</taxon>
        <taxon>Ploima</taxon>
        <taxon>Brachionidae</taxon>
        <taxon>Brachionus</taxon>
    </lineage>
</organism>
<dbReference type="Proteomes" id="UP000276133">
    <property type="component" value="Unassembled WGS sequence"/>
</dbReference>
<dbReference type="OrthoDB" id="10542123at2759"/>
<reference evidence="2 3" key="1">
    <citation type="journal article" date="2018" name="Sci. Rep.">
        <title>Genomic signatures of local adaptation to the degree of environmental predictability in rotifers.</title>
        <authorList>
            <person name="Franch-Gras L."/>
            <person name="Hahn C."/>
            <person name="Garcia-Roger E.M."/>
            <person name="Carmona M.J."/>
            <person name="Serra M."/>
            <person name="Gomez A."/>
        </authorList>
    </citation>
    <scope>NUCLEOTIDE SEQUENCE [LARGE SCALE GENOMIC DNA]</scope>
    <source>
        <strain evidence="2">HYR1</strain>
    </source>
</reference>
<dbReference type="EMBL" id="REGN01011148">
    <property type="protein sequence ID" value="RMZ97836.1"/>
    <property type="molecule type" value="Genomic_DNA"/>
</dbReference>
<dbReference type="AlphaFoldDB" id="A0A3M7PFC9"/>
<comment type="caution">
    <text evidence="2">The sequence shown here is derived from an EMBL/GenBank/DDBJ whole genome shotgun (WGS) entry which is preliminary data.</text>
</comment>
<sequence>MSNGTVEQKTSNHSDVSLSDLKVSNFASLNSFLIDELEVNLSINLSDDLKNIIKTYLSEYESLNQRKLEEKDSVISQLKQSLLELTEKRFRASIQNGSSSLPYENIEFLINEKEAKINQLLDQLSENERDINKLKQTINSQDDVILSLNNNIYSCHFFDQMCINIKK</sequence>
<keyword evidence="3" id="KW-1185">Reference proteome</keyword>
<gene>
    <name evidence="2" type="ORF">BpHYR1_033355</name>
</gene>
<feature type="coiled-coil region" evidence="1">
    <location>
        <begin position="46"/>
        <end position="137"/>
    </location>
</feature>
<protein>
    <submittedName>
        <fullName evidence="2">Uncharacterized protein</fullName>
    </submittedName>
</protein>
<proteinExistence type="predicted"/>
<evidence type="ECO:0000313" key="3">
    <source>
        <dbReference type="Proteomes" id="UP000276133"/>
    </source>
</evidence>
<evidence type="ECO:0000256" key="1">
    <source>
        <dbReference type="SAM" id="Coils"/>
    </source>
</evidence>